<evidence type="ECO:0000259" key="2">
    <source>
        <dbReference type="Pfam" id="PF01052"/>
    </source>
</evidence>
<proteinExistence type="inferred from homology"/>
<evidence type="ECO:0000259" key="3">
    <source>
        <dbReference type="Pfam" id="PF26304"/>
    </source>
</evidence>
<dbReference type="SUPFAM" id="SSF101801">
    <property type="entry name" value="Surface presentation of antigens (SPOA)"/>
    <property type="match status" value="1"/>
</dbReference>
<sequence length="308" mass="35188">MSLRHHLRKRCEEQQKLLNLHNRLPGSEISHPAPDARYLPLRLRNENDDQAQAWFDVDAWLRQMNLHLPAIPWKEVPVDYLASWLARLGLNFYFAETVWSVESITPAVAELPHAALLLHADPCPLWCLDWPEDPLERYRTPGIPAWLVPYPLQFSLGCSRLSLSQLMDVAPGDLLLIKRPEAYLTVGARRIYRVSFTLNQEVIVEEQYVEYEEEYRDEDETLYEWASLPIEIEFVLDGSRVTLAELEDIRPGAALALPQDAEKNMKIYLNKKLFARGELVALENGALAVEVNHVNAGLIGNMGASDVE</sequence>
<accession>A0A7H8UFY8</accession>
<keyword evidence="4" id="KW-0282">Flagellum</keyword>
<organism evidence="4 5">
    <name type="scientific">Enterobacter cloacae</name>
    <dbReference type="NCBI Taxonomy" id="550"/>
    <lineage>
        <taxon>Bacteria</taxon>
        <taxon>Pseudomonadati</taxon>
        <taxon>Pseudomonadota</taxon>
        <taxon>Gammaproteobacteria</taxon>
        <taxon>Enterobacterales</taxon>
        <taxon>Enterobacteriaceae</taxon>
        <taxon>Enterobacter</taxon>
        <taxon>Enterobacter cloacae complex</taxon>
    </lineage>
</organism>
<feature type="domain" description="Flagellar motor switch protein FliN-like C-terminal" evidence="2">
    <location>
        <begin position="227"/>
        <end position="294"/>
    </location>
</feature>
<dbReference type="GO" id="GO:0071978">
    <property type="term" value="P:bacterial-type flagellum-dependent swarming motility"/>
    <property type="evidence" value="ECO:0007669"/>
    <property type="project" value="TreeGrafter"/>
</dbReference>
<dbReference type="Proteomes" id="UP000509421">
    <property type="component" value="Chromosome"/>
</dbReference>
<dbReference type="Gene3D" id="2.30.330.10">
    <property type="entry name" value="SpoA-like"/>
    <property type="match status" value="1"/>
</dbReference>
<dbReference type="Pfam" id="PF26304">
    <property type="entry name" value="FliMN_C_rel"/>
    <property type="match status" value="1"/>
</dbReference>
<evidence type="ECO:0000313" key="5">
    <source>
        <dbReference type="Proteomes" id="UP000509421"/>
    </source>
</evidence>
<comment type="similarity">
    <text evidence="1">Belongs to the FliN/MopA/SpaO family.</text>
</comment>
<dbReference type="PANTHER" id="PTHR30034:SF5">
    <property type="entry name" value="SECRETION SYSTEM APPARATUS PROTEIN SSAQ"/>
    <property type="match status" value="1"/>
</dbReference>
<evidence type="ECO:0000256" key="1">
    <source>
        <dbReference type="ARBA" id="ARBA00009226"/>
    </source>
</evidence>
<feature type="domain" description="SpaO FliM/N C-terminal related" evidence="3">
    <location>
        <begin position="148"/>
        <end position="207"/>
    </location>
</feature>
<name>A0A7H8UFY8_ENTCL</name>
<dbReference type="InterPro" id="IPR036429">
    <property type="entry name" value="SpoA-like_sf"/>
</dbReference>
<dbReference type="RefSeq" id="WP_176610110.1">
    <property type="nucleotide sequence ID" value="NZ_CP056117.1"/>
</dbReference>
<dbReference type="Pfam" id="PF01052">
    <property type="entry name" value="FliMN_C"/>
    <property type="match status" value="1"/>
</dbReference>
<dbReference type="EMBL" id="CP056117">
    <property type="protein sequence ID" value="QKZ98821.1"/>
    <property type="molecule type" value="Genomic_DNA"/>
</dbReference>
<protein>
    <submittedName>
        <fullName evidence="4">FliM/FliN family flagellar motor switch protein</fullName>
    </submittedName>
</protein>
<dbReference type="InterPro" id="IPR058805">
    <property type="entry name" value="SpaO_FliMN_C_rel"/>
</dbReference>
<dbReference type="PANTHER" id="PTHR30034">
    <property type="entry name" value="FLAGELLAR MOTOR SWITCH PROTEIN FLIM"/>
    <property type="match status" value="1"/>
</dbReference>
<dbReference type="InterPro" id="IPR001543">
    <property type="entry name" value="FliN-like_C"/>
</dbReference>
<reference evidence="4 5" key="1">
    <citation type="submission" date="2020-06" db="EMBL/GenBank/DDBJ databases">
        <title>Long-read sequencing of DSM26481-BlokeschLab.</title>
        <authorList>
            <person name="Blokesch M."/>
        </authorList>
    </citation>
    <scope>NUCLEOTIDE SEQUENCE [LARGE SCALE GENOMIC DNA]</scope>
    <source>
        <strain evidence="4 5">DSM 26481</strain>
    </source>
</reference>
<evidence type="ECO:0000313" key="4">
    <source>
        <dbReference type="EMBL" id="QKZ98821.1"/>
    </source>
</evidence>
<dbReference type="GO" id="GO:0050918">
    <property type="term" value="P:positive chemotaxis"/>
    <property type="evidence" value="ECO:0007669"/>
    <property type="project" value="TreeGrafter"/>
</dbReference>
<gene>
    <name evidence="4" type="ORF">HWQ14_14635</name>
</gene>
<keyword evidence="4" id="KW-0966">Cell projection</keyword>
<keyword evidence="4" id="KW-0969">Cilium</keyword>
<dbReference type="AlphaFoldDB" id="A0A7H8UFY8"/>